<reference evidence="2 3" key="1">
    <citation type="submission" date="2024-11" db="EMBL/GenBank/DDBJ databases">
        <title>A near-complete genome assembly of Cinchona calisaya.</title>
        <authorList>
            <person name="Lian D.C."/>
            <person name="Zhao X.W."/>
            <person name="Wei L."/>
        </authorList>
    </citation>
    <scope>NUCLEOTIDE SEQUENCE [LARGE SCALE GENOMIC DNA]</scope>
    <source>
        <tissue evidence="2">Nenye</tissue>
    </source>
</reference>
<comment type="caution">
    <text evidence="2">The sequence shown here is derived from an EMBL/GenBank/DDBJ whole genome shotgun (WGS) entry which is preliminary data.</text>
</comment>
<accession>A0ABD2XXB0</accession>
<gene>
    <name evidence="2" type="ORF">ACH5RR_038676</name>
</gene>
<keyword evidence="1" id="KW-1133">Transmembrane helix</keyword>
<keyword evidence="1" id="KW-0472">Membrane</keyword>
<name>A0ABD2XXB0_9GENT</name>
<dbReference type="AlphaFoldDB" id="A0ABD2XXB0"/>
<dbReference type="Proteomes" id="UP001630127">
    <property type="component" value="Unassembled WGS sequence"/>
</dbReference>
<sequence>MTAVILVFFYVYVPDIIPWILACYFSKQQEVLGTMILGEYSNWHPGEQLLVMRVINRHEAYGQGLHYIRKCPDFSLAILTVHKTFWKLKSWQRERCLVVKPCILKHEKQKVLKDVEKSLSQHGYEPRAAADKAQQLLQNVANGKRSRQLGNRTKKCYRKPPVTLTLAFLVNEPRQLKL</sequence>
<keyword evidence="3" id="KW-1185">Reference proteome</keyword>
<evidence type="ECO:0000313" key="2">
    <source>
        <dbReference type="EMBL" id="KAL3499583.1"/>
    </source>
</evidence>
<keyword evidence="1" id="KW-0812">Transmembrane</keyword>
<organism evidence="2 3">
    <name type="scientific">Cinchona calisaya</name>
    <dbReference type="NCBI Taxonomy" id="153742"/>
    <lineage>
        <taxon>Eukaryota</taxon>
        <taxon>Viridiplantae</taxon>
        <taxon>Streptophyta</taxon>
        <taxon>Embryophyta</taxon>
        <taxon>Tracheophyta</taxon>
        <taxon>Spermatophyta</taxon>
        <taxon>Magnoliopsida</taxon>
        <taxon>eudicotyledons</taxon>
        <taxon>Gunneridae</taxon>
        <taxon>Pentapetalae</taxon>
        <taxon>asterids</taxon>
        <taxon>lamiids</taxon>
        <taxon>Gentianales</taxon>
        <taxon>Rubiaceae</taxon>
        <taxon>Cinchonoideae</taxon>
        <taxon>Cinchoneae</taxon>
        <taxon>Cinchona</taxon>
    </lineage>
</organism>
<evidence type="ECO:0000313" key="3">
    <source>
        <dbReference type="Proteomes" id="UP001630127"/>
    </source>
</evidence>
<protein>
    <submittedName>
        <fullName evidence="2">Uncharacterized protein</fullName>
    </submittedName>
</protein>
<proteinExistence type="predicted"/>
<evidence type="ECO:0000256" key="1">
    <source>
        <dbReference type="SAM" id="Phobius"/>
    </source>
</evidence>
<dbReference type="EMBL" id="JBJUIK010000016">
    <property type="protein sequence ID" value="KAL3499583.1"/>
    <property type="molecule type" value="Genomic_DNA"/>
</dbReference>
<feature type="transmembrane region" description="Helical" evidence="1">
    <location>
        <begin position="6"/>
        <end position="25"/>
    </location>
</feature>